<evidence type="ECO:0008006" key="4">
    <source>
        <dbReference type="Google" id="ProtNLM"/>
    </source>
</evidence>
<evidence type="ECO:0000313" key="3">
    <source>
        <dbReference type="Proteomes" id="UP000077266"/>
    </source>
</evidence>
<keyword evidence="3" id="KW-1185">Reference proteome</keyword>
<protein>
    <recommendedName>
        <fullName evidence="4">F-box domain-containing protein</fullName>
    </recommendedName>
</protein>
<evidence type="ECO:0000313" key="2">
    <source>
        <dbReference type="EMBL" id="KZW01790.1"/>
    </source>
</evidence>
<sequence length="504" mass="56084">MQRDPNRFVGGFEASIILARLENERAELAVIEHSLQQAELAHGEAASRLREAEELSQERSQLLGDAVAYLHEMRRRHGAQLRAVAAQSALLHPVRKLPPEILGAIFEFCLQPMPAPTYVPFWPLDVRARQLQPFRLAAICRRWRAASLCHSGAWSHLDLAFDPITENTVDRWQGFLATCAQRSRLAPLTVCLTRHRIPLEHDRRLLAIVMEQMRRCISIQIVIYLLTDGDPLCSLLAVDAPKLAHVRLDMQAPAEGYAHLFPNSHIVHLFVRHAGDLDISSHNLDCAIGLASFTICYSSGGHFQEGAKFIDEILRRGENVSLVLSDPIIRTHRLPSERIICYGIVSLAISLYEDTGLGLFGRFLNLPNLHTLALDGTLNTNASRLDFFFGLGPLPSLELLEWAAMSADDFARLALEILPKLSTLTNLIVYGATISAATLSRLCEKLSASASTQGFKHCPTLSVLKFDGECKFEDDCDENDFIQLAKARLGTGPRTEAERVAYLC</sequence>
<dbReference type="Proteomes" id="UP000077266">
    <property type="component" value="Unassembled WGS sequence"/>
</dbReference>
<proteinExistence type="predicted"/>
<organism evidence="2 3">
    <name type="scientific">Exidia glandulosa HHB12029</name>
    <dbReference type="NCBI Taxonomy" id="1314781"/>
    <lineage>
        <taxon>Eukaryota</taxon>
        <taxon>Fungi</taxon>
        <taxon>Dikarya</taxon>
        <taxon>Basidiomycota</taxon>
        <taxon>Agaricomycotina</taxon>
        <taxon>Agaricomycetes</taxon>
        <taxon>Auriculariales</taxon>
        <taxon>Exidiaceae</taxon>
        <taxon>Exidia</taxon>
    </lineage>
</organism>
<evidence type="ECO:0000256" key="1">
    <source>
        <dbReference type="SAM" id="Coils"/>
    </source>
</evidence>
<dbReference type="EMBL" id="KV425891">
    <property type="protein sequence ID" value="KZW01790.1"/>
    <property type="molecule type" value="Genomic_DNA"/>
</dbReference>
<dbReference type="InParanoid" id="A0A166BK01"/>
<dbReference type="AlphaFoldDB" id="A0A166BK01"/>
<name>A0A166BK01_EXIGL</name>
<reference evidence="2 3" key="1">
    <citation type="journal article" date="2016" name="Mol. Biol. Evol.">
        <title>Comparative Genomics of Early-Diverging Mushroom-Forming Fungi Provides Insights into the Origins of Lignocellulose Decay Capabilities.</title>
        <authorList>
            <person name="Nagy L.G."/>
            <person name="Riley R."/>
            <person name="Tritt A."/>
            <person name="Adam C."/>
            <person name="Daum C."/>
            <person name="Floudas D."/>
            <person name="Sun H."/>
            <person name="Yadav J.S."/>
            <person name="Pangilinan J."/>
            <person name="Larsson K.H."/>
            <person name="Matsuura K."/>
            <person name="Barry K."/>
            <person name="Labutti K."/>
            <person name="Kuo R."/>
            <person name="Ohm R.A."/>
            <person name="Bhattacharya S.S."/>
            <person name="Shirouzu T."/>
            <person name="Yoshinaga Y."/>
            <person name="Martin F.M."/>
            <person name="Grigoriev I.V."/>
            <person name="Hibbett D.S."/>
        </authorList>
    </citation>
    <scope>NUCLEOTIDE SEQUENCE [LARGE SCALE GENOMIC DNA]</scope>
    <source>
        <strain evidence="2 3">HHB12029</strain>
    </source>
</reference>
<dbReference type="OrthoDB" id="3252786at2759"/>
<keyword evidence="1" id="KW-0175">Coiled coil</keyword>
<gene>
    <name evidence="2" type="ORF">EXIGLDRAFT_716442</name>
</gene>
<dbReference type="SUPFAM" id="SSF52047">
    <property type="entry name" value="RNI-like"/>
    <property type="match status" value="1"/>
</dbReference>
<feature type="coiled-coil region" evidence="1">
    <location>
        <begin position="18"/>
        <end position="55"/>
    </location>
</feature>
<accession>A0A166BK01</accession>